<evidence type="ECO:0000256" key="10">
    <source>
        <dbReference type="ARBA" id="ARBA00022692"/>
    </source>
</evidence>
<proteinExistence type="predicted"/>
<dbReference type="PROSITE" id="PS51099">
    <property type="entry name" value="PTS_EIIB_TYPE_2"/>
    <property type="match status" value="1"/>
</dbReference>
<feature type="transmembrane region" description="Helical" evidence="14">
    <location>
        <begin position="442"/>
        <end position="468"/>
    </location>
</feature>
<dbReference type="InterPro" id="IPR003353">
    <property type="entry name" value="PTS_IIB_fruc"/>
</dbReference>
<sequence>MATLLAVIAAGDLTTQAVLAAEALRKAAAKAGHRIQVEIRTSLGIQSPLDAAAPSTADGLILIGSGDFDDGRFATLKRSTASLDEVLGNPAAVLEKALSSAASALSAAASTAAPTAAGPRRIVAITSCPTGIAHTFMAAEGIQQAATALGHKVRVETQGSVGARDTLTDEEIREADVVLIAADTQIDLSRFAGKRVFLSGTKPAINDGKALVNRALAEAKTHGAAGGAVPLADAVAAGKAERSAQRTGPYKHLMTGVSFMLPFVVTGGLLIALAFALGGIYVYEESNAGTLGYALFQIGAKGAFALMVPALAGYIAYSIADRPGIAPGMVGGMLAGSIGAGFLGGIVAGFIAGYGTAFLNRHIKLHRNLEGLKPVLILPLLGSLLTGLLMIYVVGTPVAEALAWMSAWLKGMQGSSAILLGLLIGAMMAFDMGGPVNKAAYAFSTGLIASQVYTPMAAAMAAGMVPPLGLALATKLFADRFTAEEREAGNAAAVLGIAFITEGAIPFAARDPLRVIPALMIGGALTGAMSMAVGAELKVPHGGVFVLPIPNAVTHLLGYVVALVVGTVVTAVALRILKKPVAAAAAAPKPAVQQAGAHA</sequence>
<evidence type="ECO:0000256" key="14">
    <source>
        <dbReference type="SAM" id="Phobius"/>
    </source>
</evidence>
<gene>
    <name evidence="17" type="ORF">GBZ48_01065</name>
</gene>
<comment type="catalytic activity">
    <reaction evidence="1">
        <text>D-fructose(out) + N(pros)-phospho-L-histidyl-[protein] = D-fructose 1-phosphate(in) + L-histidyl-[protein]</text>
        <dbReference type="Rhea" id="RHEA:49252"/>
        <dbReference type="Rhea" id="RHEA-COMP:9745"/>
        <dbReference type="Rhea" id="RHEA-COMP:9746"/>
        <dbReference type="ChEBI" id="CHEBI:29979"/>
        <dbReference type="ChEBI" id="CHEBI:37721"/>
        <dbReference type="ChEBI" id="CHEBI:58674"/>
        <dbReference type="ChEBI" id="CHEBI:64837"/>
        <dbReference type="EC" id="2.7.1.202"/>
    </reaction>
</comment>
<dbReference type="Gene3D" id="3.40.50.2300">
    <property type="match status" value="2"/>
</dbReference>
<evidence type="ECO:0000256" key="12">
    <source>
        <dbReference type="ARBA" id="ARBA00022989"/>
    </source>
</evidence>
<keyword evidence="11" id="KW-0418">Kinase</keyword>
<protein>
    <recommendedName>
        <fullName evidence="3">protein-N(pi)-phosphohistidine--D-fructose phosphotransferase</fullName>
        <ecNumber evidence="3">2.7.1.202</ecNumber>
    </recommendedName>
</protein>
<dbReference type="EC" id="2.7.1.202" evidence="3"/>
<keyword evidence="8" id="KW-0808">Transferase</keyword>
<evidence type="ECO:0000313" key="18">
    <source>
        <dbReference type="Proteomes" id="UP000605086"/>
    </source>
</evidence>
<feature type="transmembrane region" description="Helical" evidence="14">
    <location>
        <begin position="515"/>
        <end position="535"/>
    </location>
</feature>
<comment type="subcellular location">
    <subcellularLocation>
        <location evidence="2">Cell inner membrane</location>
        <topology evidence="2">Multi-pass membrane protein</topology>
    </subcellularLocation>
</comment>
<dbReference type="InterPro" id="IPR036095">
    <property type="entry name" value="PTS_EIIB-like_sf"/>
</dbReference>
<name>A0ABX2KDH7_9PROT</name>
<dbReference type="RefSeq" id="WP_174469281.1">
    <property type="nucleotide sequence ID" value="NZ_JAGINN010000003.1"/>
</dbReference>
<feature type="domain" description="PTS EIIB type-2" evidence="15">
    <location>
        <begin position="122"/>
        <end position="217"/>
    </location>
</feature>
<keyword evidence="6" id="KW-0597">Phosphoprotein</keyword>
<keyword evidence="18" id="KW-1185">Reference proteome</keyword>
<evidence type="ECO:0000259" key="16">
    <source>
        <dbReference type="PROSITE" id="PS51104"/>
    </source>
</evidence>
<evidence type="ECO:0000256" key="8">
    <source>
        <dbReference type="ARBA" id="ARBA00022679"/>
    </source>
</evidence>
<evidence type="ECO:0000256" key="7">
    <source>
        <dbReference type="ARBA" id="ARBA00022597"/>
    </source>
</evidence>
<evidence type="ECO:0000256" key="3">
    <source>
        <dbReference type="ARBA" id="ARBA00012799"/>
    </source>
</evidence>
<evidence type="ECO:0000256" key="9">
    <source>
        <dbReference type="ARBA" id="ARBA00022683"/>
    </source>
</evidence>
<dbReference type="NCBIfam" id="TIGR00829">
    <property type="entry name" value="FRU"/>
    <property type="match status" value="1"/>
</dbReference>
<dbReference type="Proteomes" id="UP000605086">
    <property type="component" value="Unassembled WGS sequence"/>
</dbReference>
<dbReference type="InterPro" id="IPR003501">
    <property type="entry name" value="PTS_EIIB_2/3"/>
</dbReference>
<feature type="transmembrane region" description="Helical" evidence="14">
    <location>
        <begin position="488"/>
        <end position="508"/>
    </location>
</feature>
<organism evidence="17 18">
    <name type="scientific">Azospirillum melinis</name>
    <dbReference type="NCBI Taxonomy" id="328839"/>
    <lineage>
        <taxon>Bacteria</taxon>
        <taxon>Pseudomonadati</taxon>
        <taxon>Pseudomonadota</taxon>
        <taxon>Alphaproteobacteria</taxon>
        <taxon>Rhodospirillales</taxon>
        <taxon>Azospirillaceae</taxon>
        <taxon>Azospirillum</taxon>
    </lineage>
</organism>
<keyword evidence="7" id="KW-0762">Sugar transport</keyword>
<evidence type="ECO:0000313" key="17">
    <source>
        <dbReference type="EMBL" id="NUA97863.1"/>
    </source>
</evidence>
<evidence type="ECO:0000256" key="4">
    <source>
        <dbReference type="ARBA" id="ARBA00022448"/>
    </source>
</evidence>
<evidence type="ECO:0000256" key="13">
    <source>
        <dbReference type="ARBA" id="ARBA00023136"/>
    </source>
</evidence>
<dbReference type="InterPro" id="IPR013011">
    <property type="entry name" value="PTS_EIIB_2"/>
</dbReference>
<keyword evidence="13 14" id="KW-0472">Membrane</keyword>
<accession>A0ABX2KDH7</accession>
<keyword evidence="5" id="KW-1003">Cell membrane</keyword>
<evidence type="ECO:0000256" key="2">
    <source>
        <dbReference type="ARBA" id="ARBA00004429"/>
    </source>
</evidence>
<dbReference type="Pfam" id="PF02302">
    <property type="entry name" value="PTS_IIB"/>
    <property type="match status" value="1"/>
</dbReference>
<dbReference type="CDD" id="cd05569">
    <property type="entry name" value="PTS_IIB_fructose"/>
    <property type="match status" value="1"/>
</dbReference>
<dbReference type="EMBL" id="WHOS01000001">
    <property type="protein sequence ID" value="NUA97863.1"/>
    <property type="molecule type" value="Genomic_DNA"/>
</dbReference>
<keyword evidence="4" id="KW-0813">Transport</keyword>
<comment type="caution">
    <text evidence="17">The sequence shown here is derived from an EMBL/GenBank/DDBJ whole genome shotgun (WGS) entry which is preliminary data.</text>
</comment>
<dbReference type="SUPFAM" id="SSF52794">
    <property type="entry name" value="PTS system IIB component-like"/>
    <property type="match status" value="2"/>
</dbReference>
<keyword evidence="10 14" id="KW-0812">Transmembrane</keyword>
<dbReference type="PROSITE" id="PS51104">
    <property type="entry name" value="PTS_EIIC_TYPE_2"/>
    <property type="match status" value="1"/>
</dbReference>
<dbReference type="InterPro" id="IPR013014">
    <property type="entry name" value="PTS_EIIC_2"/>
</dbReference>
<dbReference type="PANTHER" id="PTHR30505">
    <property type="entry name" value="FRUCTOSE-LIKE PERMEASE"/>
    <property type="match status" value="1"/>
</dbReference>
<feature type="transmembrane region" description="Helical" evidence="14">
    <location>
        <begin position="555"/>
        <end position="577"/>
    </location>
</feature>
<keyword evidence="12 14" id="KW-1133">Transmembrane helix</keyword>
<reference evidence="17 18" key="1">
    <citation type="submission" date="2019-10" db="EMBL/GenBank/DDBJ databases">
        <title>Genome sequence of Azospirillum melinis.</title>
        <authorList>
            <person name="Ambrosini A."/>
            <person name="Sant'Anna F.H."/>
            <person name="Cassan F.D."/>
            <person name="Souza E.M."/>
            <person name="Passaglia L.M.P."/>
        </authorList>
    </citation>
    <scope>NUCLEOTIDE SEQUENCE [LARGE SCALE GENOMIC DNA]</scope>
    <source>
        <strain evidence="17 18">TMCY0552</strain>
    </source>
</reference>
<feature type="transmembrane region" description="Helical" evidence="14">
    <location>
        <begin position="329"/>
        <end position="354"/>
    </location>
</feature>
<feature type="domain" description="PTS EIIC type-2" evidence="16">
    <location>
        <begin position="249"/>
        <end position="587"/>
    </location>
</feature>
<evidence type="ECO:0000256" key="11">
    <source>
        <dbReference type="ARBA" id="ARBA00022777"/>
    </source>
</evidence>
<evidence type="ECO:0000259" key="15">
    <source>
        <dbReference type="PROSITE" id="PS51099"/>
    </source>
</evidence>
<dbReference type="InterPro" id="IPR006327">
    <property type="entry name" value="PTS_IIC_fruc"/>
</dbReference>
<keyword evidence="9" id="KW-0598">Phosphotransferase system</keyword>
<dbReference type="PANTHER" id="PTHR30505:SF0">
    <property type="entry name" value="FRUCTOSE-LIKE PTS SYSTEM EIIBC COMPONENT-RELATED"/>
    <property type="match status" value="1"/>
</dbReference>
<feature type="transmembrane region" description="Helical" evidence="14">
    <location>
        <begin position="407"/>
        <end position="430"/>
    </location>
</feature>
<feature type="transmembrane region" description="Helical" evidence="14">
    <location>
        <begin position="375"/>
        <end position="395"/>
    </location>
</feature>
<evidence type="ECO:0000256" key="5">
    <source>
        <dbReference type="ARBA" id="ARBA00022475"/>
    </source>
</evidence>
<feature type="transmembrane region" description="Helical" evidence="14">
    <location>
        <begin position="259"/>
        <end position="283"/>
    </location>
</feature>
<dbReference type="InterPro" id="IPR050864">
    <property type="entry name" value="Bacterial_PTS_Sugar_Transport"/>
</dbReference>
<dbReference type="NCBIfam" id="TIGR01427">
    <property type="entry name" value="PTS_IIC_fructo"/>
    <property type="match status" value="1"/>
</dbReference>
<feature type="transmembrane region" description="Helical" evidence="14">
    <location>
        <begin position="295"/>
        <end position="317"/>
    </location>
</feature>
<evidence type="ECO:0000256" key="1">
    <source>
        <dbReference type="ARBA" id="ARBA00001401"/>
    </source>
</evidence>
<evidence type="ECO:0000256" key="6">
    <source>
        <dbReference type="ARBA" id="ARBA00022553"/>
    </source>
</evidence>